<dbReference type="EMBL" id="BAABKI010000020">
    <property type="protein sequence ID" value="GAA5176142.1"/>
    <property type="molecule type" value="Genomic_DNA"/>
</dbReference>
<name>A0ABP9RFB6_9GAMM</name>
<keyword evidence="3" id="KW-1185">Reference proteome</keyword>
<comment type="caution">
    <text evidence="2">The sequence shown here is derived from an EMBL/GenBank/DDBJ whole genome shotgun (WGS) entry which is preliminary data.</text>
</comment>
<reference evidence="3" key="1">
    <citation type="journal article" date="2019" name="Int. J. Syst. Evol. Microbiol.">
        <title>The Global Catalogue of Microorganisms (GCM) 10K type strain sequencing project: providing services to taxonomists for standard genome sequencing and annotation.</title>
        <authorList>
            <consortium name="The Broad Institute Genomics Platform"/>
            <consortium name="The Broad Institute Genome Sequencing Center for Infectious Disease"/>
            <person name="Wu L."/>
            <person name="Ma J."/>
        </authorList>
    </citation>
    <scope>NUCLEOTIDE SEQUENCE [LARGE SCALE GENOMIC DNA]</scope>
    <source>
        <strain evidence="3">JCM 18472</strain>
    </source>
</reference>
<gene>
    <name evidence="2" type="ORF">GCM10023342_21010</name>
</gene>
<dbReference type="RefSeq" id="WP_031382753.1">
    <property type="nucleotide sequence ID" value="NZ_BAABKI010000020.1"/>
</dbReference>
<evidence type="ECO:0000256" key="1">
    <source>
        <dbReference type="SAM" id="Phobius"/>
    </source>
</evidence>
<keyword evidence="1" id="KW-1133">Transmembrane helix</keyword>
<feature type="transmembrane region" description="Helical" evidence="1">
    <location>
        <begin position="37"/>
        <end position="58"/>
    </location>
</feature>
<keyword evidence="1" id="KW-0812">Transmembrane</keyword>
<feature type="transmembrane region" description="Helical" evidence="1">
    <location>
        <begin position="12"/>
        <end position="31"/>
    </location>
</feature>
<organism evidence="2 3">
    <name type="scientific">Modicisalibacter zincidurans</name>
    <dbReference type="NCBI Taxonomy" id="1178777"/>
    <lineage>
        <taxon>Bacteria</taxon>
        <taxon>Pseudomonadati</taxon>
        <taxon>Pseudomonadota</taxon>
        <taxon>Gammaproteobacteria</taxon>
        <taxon>Oceanospirillales</taxon>
        <taxon>Halomonadaceae</taxon>
        <taxon>Modicisalibacter</taxon>
    </lineage>
</organism>
<accession>A0ABP9RFB6</accession>
<protein>
    <submittedName>
        <fullName evidence="2">Uncharacterized protein</fullName>
    </submittedName>
</protein>
<evidence type="ECO:0000313" key="3">
    <source>
        <dbReference type="Proteomes" id="UP001500074"/>
    </source>
</evidence>
<keyword evidence="1" id="KW-0472">Membrane</keyword>
<sequence length="68" mass="7208">MRLAARAVDRWPLTRICGVLGLAFAAALLLPCFARDTVTLMVALVLLGAINGALDVAMNARGSLIENR</sequence>
<evidence type="ECO:0000313" key="2">
    <source>
        <dbReference type="EMBL" id="GAA5176142.1"/>
    </source>
</evidence>
<proteinExistence type="predicted"/>
<dbReference type="Proteomes" id="UP001500074">
    <property type="component" value="Unassembled WGS sequence"/>
</dbReference>